<feature type="chain" id="PRO_5011662914" evidence="16">
    <location>
        <begin position="22"/>
        <end position="807"/>
    </location>
</feature>
<evidence type="ECO:0000256" key="13">
    <source>
        <dbReference type="ARBA" id="ARBA00023237"/>
    </source>
</evidence>
<reference evidence="20" key="1">
    <citation type="submission" date="2016-10" db="EMBL/GenBank/DDBJ databases">
        <authorList>
            <person name="Varghese N."/>
            <person name="Submissions S."/>
        </authorList>
    </citation>
    <scope>NUCLEOTIDE SEQUENCE [LARGE SCALE GENOMIC DNA]</scope>
    <source>
        <strain evidence="20">DSM 18733</strain>
    </source>
</reference>
<dbReference type="InterPro" id="IPR013784">
    <property type="entry name" value="Carb-bd-like_fold"/>
</dbReference>
<keyword evidence="8" id="KW-0408">Iron</keyword>
<feature type="signal peptide" evidence="16">
    <location>
        <begin position="1"/>
        <end position="21"/>
    </location>
</feature>
<dbReference type="InterPro" id="IPR039426">
    <property type="entry name" value="TonB-dep_rcpt-like"/>
</dbReference>
<dbReference type="GO" id="GO:0038023">
    <property type="term" value="F:signaling receptor activity"/>
    <property type="evidence" value="ECO:0007669"/>
    <property type="project" value="InterPro"/>
</dbReference>
<keyword evidence="4 14" id="KW-1134">Transmembrane beta strand</keyword>
<evidence type="ECO:0000256" key="4">
    <source>
        <dbReference type="ARBA" id="ARBA00022452"/>
    </source>
</evidence>
<evidence type="ECO:0000256" key="1">
    <source>
        <dbReference type="ARBA" id="ARBA00004571"/>
    </source>
</evidence>
<dbReference type="PANTHER" id="PTHR32552">
    <property type="entry name" value="FERRICHROME IRON RECEPTOR-RELATED"/>
    <property type="match status" value="1"/>
</dbReference>
<sequence length="807" mass="89662">MSQPFTLFIFLFLWSFSLSFAQNGEVSGSIHTSDGKPAELVTITIKGTNKGSITDKTGNYTIKDVTPGSYILKVTSVGLEKQEKAIEISPGSSLNVNFVLKENAATLQEVLVSTKNLNKKDTYSARMPLKKLENPQVYSTVSVETMKEQGLTNFDDALRNVPGITRTWESTGRASDGASYFALRGFDSQPIMYNGLPGLTSGNLDPINIEEIQVIKGPSATLFGGSFYSYGGMINTITKKPYYAFGGEVTYQMGSYGLNRVTADINTPLSKTEKIALRINTAYHDENSFQDAGSKKSFFLAPSLVYEVNDRLSFHLMAEILEEERAVPAVFFHSDRTGPLPFKSLEELNLNNNLSFISNDLTIKNPRFNLQGQMLYKLSEQWTSQTAISRGTVKSDGYYTYIWDDGITDNYFDQFAQKEQQTTSVTNIQQNFNGDFKIGALRNRLLVGLNYFNRNTINNGSGSAIVRKVTPQQAEVAYIAPGTTDTIPPVYLSRMFVDNILANTGAANSNVSNSSYSAYVSDVLNITPSLSAMASLRVDHFVSKGEKSDPDDDFNQTALSPKFGLVYQPILDKVSIFANYMNAFINVTPRSIANTDGSDPRIKSFKPEQANQFEYGIKTDLFNERLNTTISVYNIKVSDRVSTDPNNRNDYLQGGKVQSKGFEIELNANPFQGLNLIAGYSYNKTEVIAGDENDFYSEPGRAIGGQGPQNLANLWASYRFTSGKLQHLGLGFGGNYAGKYRVMDSSITGEFDLPSYILLNAGVFYNLAHYRISFNLNNITNKEYYIGYWSVNPQRLRNFSASFSYKF</sequence>
<keyword evidence="5" id="KW-0410">Iron transport</keyword>
<evidence type="ECO:0000256" key="16">
    <source>
        <dbReference type="SAM" id="SignalP"/>
    </source>
</evidence>
<dbReference type="PANTHER" id="PTHR32552:SF68">
    <property type="entry name" value="FERRICHROME OUTER MEMBRANE TRANSPORTER_PHAGE RECEPTOR"/>
    <property type="match status" value="1"/>
</dbReference>
<dbReference type="Pfam" id="PF07715">
    <property type="entry name" value="Plug"/>
    <property type="match status" value="1"/>
</dbReference>
<comment type="similarity">
    <text evidence="2 14 15">Belongs to the TonB-dependent receptor family.</text>
</comment>
<evidence type="ECO:0000259" key="18">
    <source>
        <dbReference type="Pfam" id="PF07715"/>
    </source>
</evidence>
<keyword evidence="7 16" id="KW-0732">Signal</keyword>
<evidence type="ECO:0000256" key="12">
    <source>
        <dbReference type="ARBA" id="ARBA00023170"/>
    </source>
</evidence>
<dbReference type="NCBIfam" id="TIGR01783">
    <property type="entry name" value="TonB-siderophor"/>
    <property type="match status" value="1"/>
</dbReference>
<dbReference type="OrthoDB" id="9775095at2"/>
<dbReference type="InterPro" id="IPR012910">
    <property type="entry name" value="Plug_dom"/>
</dbReference>
<dbReference type="GO" id="GO:0009279">
    <property type="term" value="C:cell outer membrane"/>
    <property type="evidence" value="ECO:0007669"/>
    <property type="project" value="UniProtKB-SubCell"/>
</dbReference>
<evidence type="ECO:0000256" key="11">
    <source>
        <dbReference type="ARBA" id="ARBA00023136"/>
    </source>
</evidence>
<feature type="domain" description="TonB-dependent receptor-like beta-barrel" evidence="17">
    <location>
        <begin position="349"/>
        <end position="779"/>
    </location>
</feature>
<dbReference type="AlphaFoldDB" id="A0A1H7TQQ5"/>
<keyword evidence="3 14" id="KW-0813">Transport</keyword>
<accession>A0A1H7TQQ5</accession>
<evidence type="ECO:0000256" key="5">
    <source>
        <dbReference type="ARBA" id="ARBA00022496"/>
    </source>
</evidence>
<dbReference type="Pfam" id="PF00593">
    <property type="entry name" value="TonB_dep_Rec_b-barrel"/>
    <property type="match status" value="1"/>
</dbReference>
<dbReference type="EMBL" id="FOAF01000004">
    <property type="protein sequence ID" value="SEL86187.1"/>
    <property type="molecule type" value="Genomic_DNA"/>
</dbReference>
<dbReference type="RefSeq" id="WP_093326945.1">
    <property type="nucleotide sequence ID" value="NZ_FOAF01000004.1"/>
</dbReference>
<dbReference type="SUPFAM" id="SSF56935">
    <property type="entry name" value="Porins"/>
    <property type="match status" value="1"/>
</dbReference>
<evidence type="ECO:0000313" key="19">
    <source>
        <dbReference type="EMBL" id="SEL86187.1"/>
    </source>
</evidence>
<keyword evidence="11 14" id="KW-0472">Membrane</keyword>
<evidence type="ECO:0000256" key="14">
    <source>
        <dbReference type="PROSITE-ProRule" id="PRU01360"/>
    </source>
</evidence>
<dbReference type="Gene3D" id="2.170.130.10">
    <property type="entry name" value="TonB-dependent receptor, plug domain"/>
    <property type="match status" value="1"/>
</dbReference>
<evidence type="ECO:0000256" key="8">
    <source>
        <dbReference type="ARBA" id="ARBA00023004"/>
    </source>
</evidence>
<dbReference type="PROSITE" id="PS52016">
    <property type="entry name" value="TONB_DEPENDENT_REC_3"/>
    <property type="match status" value="1"/>
</dbReference>
<dbReference type="SUPFAM" id="SSF49452">
    <property type="entry name" value="Starch-binding domain-like"/>
    <property type="match status" value="1"/>
</dbReference>
<dbReference type="InterPro" id="IPR000531">
    <property type="entry name" value="Beta-barrel_TonB"/>
</dbReference>
<keyword evidence="13 14" id="KW-0998">Cell outer membrane</keyword>
<keyword evidence="6 14" id="KW-0812">Transmembrane</keyword>
<dbReference type="InterPro" id="IPR036942">
    <property type="entry name" value="Beta-barrel_TonB_sf"/>
</dbReference>
<dbReference type="GO" id="GO:0030246">
    <property type="term" value="F:carbohydrate binding"/>
    <property type="evidence" value="ECO:0007669"/>
    <property type="project" value="InterPro"/>
</dbReference>
<dbReference type="Gene3D" id="2.40.170.20">
    <property type="entry name" value="TonB-dependent receptor, beta-barrel domain"/>
    <property type="match status" value="1"/>
</dbReference>
<evidence type="ECO:0000256" key="10">
    <source>
        <dbReference type="ARBA" id="ARBA00023077"/>
    </source>
</evidence>
<protein>
    <submittedName>
        <fullName evidence="19">Iron complex outermembrane recepter protein</fullName>
    </submittedName>
</protein>
<feature type="domain" description="TonB-dependent receptor plug" evidence="18">
    <location>
        <begin position="131"/>
        <end position="225"/>
    </location>
</feature>
<dbReference type="GO" id="GO:0015344">
    <property type="term" value="F:siderophore uptake transmembrane transporter activity"/>
    <property type="evidence" value="ECO:0007669"/>
    <property type="project" value="TreeGrafter"/>
</dbReference>
<keyword evidence="20" id="KW-1185">Reference proteome</keyword>
<evidence type="ECO:0000256" key="3">
    <source>
        <dbReference type="ARBA" id="ARBA00022448"/>
    </source>
</evidence>
<evidence type="ECO:0000256" key="7">
    <source>
        <dbReference type="ARBA" id="ARBA00022729"/>
    </source>
</evidence>
<dbReference type="InterPro" id="IPR037066">
    <property type="entry name" value="Plug_dom_sf"/>
</dbReference>
<keyword evidence="9" id="KW-0406">Ion transport</keyword>
<dbReference type="GO" id="GO:0015891">
    <property type="term" value="P:siderophore transport"/>
    <property type="evidence" value="ECO:0007669"/>
    <property type="project" value="InterPro"/>
</dbReference>
<dbReference type="Pfam" id="PF13715">
    <property type="entry name" value="CarbopepD_reg_2"/>
    <property type="match status" value="1"/>
</dbReference>
<comment type="subcellular location">
    <subcellularLocation>
        <location evidence="1 14">Cell outer membrane</location>
        <topology evidence="1 14">Multi-pass membrane protein</topology>
    </subcellularLocation>
</comment>
<proteinExistence type="inferred from homology"/>
<dbReference type="CDD" id="cd01347">
    <property type="entry name" value="ligand_gated_channel"/>
    <property type="match status" value="1"/>
</dbReference>
<keyword evidence="10 15" id="KW-0798">TonB box</keyword>
<name>A0A1H7TQQ5_OLID1</name>
<keyword evidence="12" id="KW-0675">Receptor</keyword>
<evidence type="ECO:0000313" key="20">
    <source>
        <dbReference type="Proteomes" id="UP000199421"/>
    </source>
</evidence>
<dbReference type="Gene3D" id="2.60.40.1120">
    <property type="entry name" value="Carboxypeptidase-like, regulatory domain"/>
    <property type="match status" value="1"/>
</dbReference>
<evidence type="ECO:0000256" key="2">
    <source>
        <dbReference type="ARBA" id="ARBA00009810"/>
    </source>
</evidence>
<dbReference type="Proteomes" id="UP000199421">
    <property type="component" value="Unassembled WGS sequence"/>
</dbReference>
<gene>
    <name evidence="19" type="ORF">SAMN05661044_03611</name>
</gene>
<organism evidence="19 20">
    <name type="scientific">Olivibacter domesticus</name>
    <name type="common">Pseudosphingobacterium domesticum</name>
    <dbReference type="NCBI Taxonomy" id="407022"/>
    <lineage>
        <taxon>Bacteria</taxon>
        <taxon>Pseudomonadati</taxon>
        <taxon>Bacteroidota</taxon>
        <taxon>Sphingobacteriia</taxon>
        <taxon>Sphingobacteriales</taxon>
        <taxon>Sphingobacteriaceae</taxon>
        <taxon>Olivibacter</taxon>
    </lineage>
</organism>
<evidence type="ECO:0000259" key="17">
    <source>
        <dbReference type="Pfam" id="PF00593"/>
    </source>
</evidence>
<dbReference type="STRING" id="407022.SAMN05661044_03611"/>
<evidence type="ECO:0000256" key="15">
    <source>
        <dbReference type="RuleBase" id="RU003357"/>
    </source>
</evidence>
<evidence type="ECO:0000256" key="6">
    <source>
        <dbReference type="ARBA" id="ARBA00022692"/>
    </source>
</evidence>
<evidence type="ECO:0000256" key="9">
    <source>
        <dbReference type="ARBA" id="ARBA00023065"/>
    </source>
</evidence>
<dbReference type="InterPro" id="IPR010105">
    <property type="entry name" value="TonB_sidphr_rcpt"/>
</dbReference>